<keyword evidence="4" id="KW-1185">Reference proteome</keyword>
<accession>A0A8T2S880</accession>
<dbReference type="PANTHER" id="PTHR33083:SF114">
    <property type="entry name" value="OS10G0481000 PROTEIN"/>
    <property type="match status" value="1"/>
</dbReference>
<dbReference type="AlphaFoldDB" id="A0A8T2S880"/>
<comment type="caution">
    <text evidence="3">The sequence shown here is derived from an EMBL/GenBank/DDBJ whole genome shotgun (WGS) entry which is preliminary data.</text>
</comment>
<feature type="region of interest" description="Disordered" evidence="2">
    <location>
        <begin position="1"/>
        <end position="21"/>
    </location>
</feature>
<evidence type="ECO:0000313" key="3">
    <source>
        <dbReference type="EMBL" id="KAH7314788.1"/>
    </source>
</evidence>
<dbReference type="Proteomes" id="UP000825935">
    <property type="component" value="Chromosome 21"/>
</dbReference>
<dbReference type="OrthoDB" id="672058at2759"/>
<evidence type="ECO:0000313" key="4">
    <source>
        <dbReference type="Proteomes" id="UP000825935"/>
    </source>
</evidence>
<evidence type="ECO:0000256" key="1">
    <source>
        <dbReference type="ARBA" id="ARBA00034773"/>
    </source>
</evidence>
<dbReference type="Pfam" id="PF04520">
    <property type="entry name" value="Senescence_reg"/>
    <property type="match status" value="1"/>
</dbReference>
<feature type="compositionally biased region" description="Polar residues" evidence="2">
    <location>
        <begin position="1"/>
        <end position="10"/>
    </location>
</feature>
<evidence type="ECO:0000256" key="2">
    <source>
        <dbReference type="SAM" id="MobiDB-lite"/>
    </source>
</evidence>
<dbReference type="GO" id="GO:0010150">
    <property type="term" value="P:leaf senescence"/>
    <property type="evidence" value="ECO:0007669"/>
    <property type="project" value="UniProtKB-ARBA"/>
</dbReference>
<sequence>MESSETSLQSAVPAASYGQKDEDFELTEDEVWEVASLQVAAANDYSGYGGTASWPDDCEPLALSLRSADLQHSVSSAIAIPEAAKKISERTEENRKSVGNMNVAVHARQRRRRSHGDEQEESEEDSIVPPHLLTSSSHEVVAIASSLMEGAGRTLKGRDLRNVRNSVWKQLGFFG</sequence>
<comment type="similarity">
    <text evidence="1">Belongs to the senescence regulator S40 family.</text>
</comment>
<protein>
    <submittedName>
        <fullName evidence="3">Uncharacterized protein</fullName>
    </submittedName>
</protein>
<name>A0A8T2S880_CERRI</name>
<feature type="region of interest" description="Disordered" evidence="2">
    <location>
        <begin position="89"/>
        <end position="132"/>
    </location>
</feature>
<dbReference type="PANTHER" id="PTHR33083">
    <property type="entry name" value="EXPRESSED PROTEIN"/>
    <property type="match status" value="1"/>
</dbReference>
<organism evidence="3 4">
    <name type="scientific">Ceratopteris richardii</name>
    <name type="common">Triangle waterfern</name>
    <dbReference type="NCBI Taxonomy" id="49495"/>
    <lineage>
        <taxon>Eukaryota</taxon>
        <taxon>Viridiplantae</taxon>
        <taxon>Streptophyta</taxon>
        <taxon>Embryophyta</taxon>
        <taxon>Tracheophyta</taxon>
        <taxon>Polypodiopsida</taxon>
        <taxon>Polypodiidae</taxon>
        <taxon>Polypodiales</taxon>
        <taxon>Pteridineae</taxon>
        <taxon>Pteridaceae</taxon>
        <taxon>Parkerioideae</taxon>
        <taxon>Ceratopteris</taxon>
    </lineage>
</organism>
<dbReference type="EMBL" id="CM035426">
    <property type="protein sequence ID" value="KAH7314788.1"/>
    <property type="molecule type" value="Genomic_DNA"/>
</dbReference>
<gene>
    <name evidence="3" type="ORF">KP509_21G020100</name>
</gene>
<dbReference type="InterPro" id="IPR007608">
    <property type="entry name" value="Senescence_reg_S40"/>
</dbReference>
<reference evidence="3" key="1">
    <citation type="submission" date="2021-08" db="EMBL/GenBank/DDBJ databases">
        <title>WGS assembly of Ceratopteris richardii.</title>
        <authorList>
            <person name="Marchant D.B."/>
            <person name="Chen G."/>
            <person name="Jenkins J."/>
            <person name="Shu S."/>
            <person name="Leebens-Mack J."/>
            <person name="Grimwood J."/>
            <person name="Schmutz J."/>
            <person name="Soltis P."/>
            <person name="Soltis D."/>
            <person name="Chen Z.-H."/>
        </authorList>
    </citation>
    <scope>NUCLEOTIDE SEQUENCE</scope>
    <source>
        <strain evidence="3">Whitten #5841</strain>
        <tissue evidence="3">Leaf</tissue>
    </source>
</reference>
<proteinExistence type="inferred from homology"/>